<dbReference type="EMBL" id="LAZR01000481">
    <property type="protein sequence ID" value="KKN67219.1"/>
    <property type="molecule type" value="Genomic_DNA"/>
</dbReference>
<feature type="region of interest" description="Disordered" evidence="1">
    <location>
        <begin position="592"/>
        <end position="611"/>
    </location>
</feature>
<name>A0A0F9SJJ6_9ZZZZ</name>
<gene>
    <name evidence="2" type="ORF">LCGC14_0463920</name>
</gene>
<comment type="caution">
    <text evidence="2">The sequence shown here is derived from an EMBL/GenBank/DDBJ whole genome shotgun (WGS) entry which is preliminary data.</text>
</comment>
<proteinExistence type="predicted"/>
<reference evidence="2" key="1">
    <citation type="journal article" date="2015" name="Nature">
        <title>Complex archaea that bridge the gap between prokaryotes and eukaryotes.</title>
        <authorList>
            <person name="Spang A."/>
            <person name="Saw J.H."/>
            <person name="Jorgensen S.L."/>
            <person name="Zaremba-Niedzwiedzka K."/>
            <person name="Martijn J."/>
            <person name="Lind A.E."/>
            <person name="van Eijk R."/>
            <person name="Schleper C."/>
            <person name="Guy L."/>
            <person name="Ettema T.J."/>
        </authorList>
    </citation>
    <scope>NUCLEOTIDE SEQUENCE</scope>
</reference>
<evidence type="ECO:0000256" key="1">
    <source>
        <dbReference type="SAM" id="MobiDB-lite"/>
    </source>
</evidence>
<protein>
    <submittedName>
        <fullName evidence="2">Uncharacterized protein</fullName>
    </submittedName>
</protein>
<evidence type="ECO:0000313" key="2">
    <source>
        <dbReference type="EMBL" id="KKN67219.1"/>
    </source>
</evidence>
<feature type="compositionally biased region" description="Pro residues" evidence="1">
    <location>
        <begin position="601"/>
        <end position="611"/>
    </location>
</feature>
<organism evidence="2">
    <name type="scientific">marine sediment metagenome</name>
    <dbReference type="NCBI Taxonomy" id="412755"/>
    <lineage>
        <taxon>unclassified sequences</taxon>
        <taxon>metagenomes</taxon>
        <taxon>ecological metagenomes</taxon>
    </lineage>
</organism>
<sequence>MITVNKALIDKYIKGGARHAAYDKAVDIMDHLSFHIDGFKFPKLEEEKFDPFKYMRMLHLDHVRHNPYFSNLIDDRRPSESETIKTYRRTIYASITKEPCFKVINSLNKIVRSEDWKIDYSKAVVPTKIKEGETLEDYAEKNYPVFSSLTNWLFVFGIKKILGDPNGYMVVMPLEKVESNEFKKPFVSYVPSINMLFYSSEVAIFRSNETGEFKTKAGQVMRVPIFKIITKQGIWNVQQSDDERNFSHKQIEVLKLKALPVIFNGGVIRLIIDNLPLYDSFLTPMLPRMDEAAREYSDLQAEVVQHIHSTLWAFQGQDCQTCSGTGKIIKKGSPIACGDCKGSGAMPVSPYKQMILRQQGSDKQPVPVPPAGYITKDIEIVKIQDERIDNHIHRALSSLNMEFLADTPLNQSGKAKEVDKEELNNFVYGVAFHIVNNVLKLIYRLITEYRYGELVSEQEREKMLPTIQVPEHFDLLTENALIEQLSKAMEAKVDPTIINEMQTDLINKKFRDQPEIRDRLRISNEVNPFNTSSSEEVADMEMSRLITKADAVTALYADYFVSKAIQEDDKFLTMKPEQQLKLIRKMTDEKILELKPKDVPPTEPVPPEPTE</sequence>
<dbReference type="AlphaFoldDB" id="A0A0F9SJJ6"/>
<accession>A0A0F9SJJ6</accession>